<feature type="compositionally biased region" description="Polar residues" evidence="1">
    <location>
        <begin position="145"/>
        <end position="169"/>
    </location>
</feature>
<evidence type="ECO:0000256" key="1">
    <source>
        <dbReference type="SAM" id="MobiDB-lite"/>
    </source>
</evidence>
<feature type="compositionally biased region" description="Polar residues" evidence="1">
    <location>
        <begin position="49"/>
        <end position="73"/>
    </location>
</feature>
<reference evidence="2" key="2">
    <citation type="submission" date="2021-01" db="EMBL/GenBank/DDBJ databases">
        <authorList>
            <person name="Schikora-Tamarit M.A."/>
        </authorList>
    </citation>
    <scope>NUCLEOTIDE SEQUENCE</scope>
    <source>
        <strain evidence="2">CBS2887</strain>
    </source>
</reference>
<accession>A0A9P8PZM2</accession>
<comment type="caution">
    <text evidence="2">The sequence shown here is derived from an EMBL/GenBank/DDBJ whole genome shotgun (WGS) entry which is preliminary data.</text>
</comment>
<proteinExistence type="predicted"/>
<feature type="compositionally biased region" description="Low complexity" evidence="1">
    <location>
        <begin position="82"/>
        <end position="93"/>
    </location>
</feature>
<keyword evidence="3" id="KW-1185">Reference proteome</keyword>
<evidence type="ECO:0000313" key="2">
    <source>
        <dbReference type="EMBL" id="KAH3681278.1"/>
    </source>
</evidence>
<gene>
    <name evidence="2" type="ORF">WICPIJ_007759</name>
</gene>
<protein>
    <submittedName>
        <fullName evidence="2">Uncharacterized protein</fullName>
    </submittedName>
</protein>
<feature type="compositionally biased region" description="Low complexity" evidence="1">
    <location>
        <begin position="101"/>
        <end position="115"/>
    </location>
</feature>
<feature type="region of interest" description="Disordered" evidence="1">
    <location>
        <begin position="142"/>
        <end position="252"/>
    </location>
</feature>
<sequence>NNTIREIRSGNESALLYGPSKIPNTAKPAPPVPVNQAQYKKNPPAPLRISSNVPSPSAKRTPSNPTSPVTLTKPNAFPYANQPQSPLQQTSQQIKPQTVDSSSSTPRSRSGSQISTPLSSSSGVVDQSLTTLQLPPKVSAVQGGFVQSPTVKTQMANSPGSKTQRNLTPANRIRQPGSENSPRTPRSAAAAGKSLIKGLTPPPSSVKTNNGLITPVKKQNDSMVKYPSTPPSSSKVKTIPALKSPTAPPPDSITCQLSESETPVKLDFIHGASLVYSSLKSITKSKDSLDDLTIN</sequence>
<evidence type="ECO:0000313" key="3">
    <source>
        <dbReference type="Proteomes" id="UP000774326"/>
    </source>
</evidence>
<feature type="region of interest" description="Disordered" evidence="1">
    <location>
        <begin position="1"/>
        <end position="127"/>
    </location>
</feature>
<feature type="compositionally biased region" description="Polar residues" evidence="1">
    <location>
        <begin position="116"/>
        <end position="127"/>
    </location>
</feature>
<name>A0A9P8PZM2_WICPI</name>
<dbReference type="AlphaFoldDB" id="A0A9P8PZM2"/>
<feature type="non-terminal residue" evidence="2">
    <location>
        <position position="1"/>
    </location>
</feature>
<organism evidence="2 3">
    <name type="scientific">Wickerhamomyces pijperi</name>
    <name type="common">Yeast</name>
    <name type="synonym">Pichia pijperi</name>
    <dbReference type="NCBI Taxonomy" id="599730"/>
    <lineage>
        <taxon>Eukaryota</taxon>
        <taxon>Fungi</taxon>
        <taxon>Dikarya</taxon>
        <taxon>Ascomycota</taxon>
        <taxon>Saccharomycotina</taxon>
        <taxon>Saccharomycetes</taxon>
        <taxon>Phaffomycetales</taxon>
        <taxon>Wickerhamomycetaceae</taxon>
        <taxon>Wickerhamomyces</taxon>
    </lineage>
</organism>
<dbReference type="Proteomes" id="UP000774326">
    <property type="component" value="Unassembled WGS sequence"/>
</dbReference>
<dbReference type="EMBL" id="JAEUBG010004494">
    <property type="protein sequence ID" value="KAH3681278.1"/>
    <property type="molecule type" value="Genomic_DNA"/>
</dbReference>
<feature type="non-terminal residue" evidence="2">
    <location>
        <position position="295"/>
    </location>
</feature>
<reference evidence="2" key="1">
    <citation type="journal article" date="2021" name="Open Biol.">
        <title>Shared evolutionary footprints suggest mitochondrial oxidative damage underlies multiple complex I losses in fungi.</title>
        <authorList>
            <person name="Schikora-Tamarit M.A."/>
            <person name="Marcet-Houben M."/>
            <person name="Nosek J."/>
            <person name="Gabaldon T."/>
        </authorList>
    </citation>
    <scope>NUCLEOTIDE SEQUENCE</scope>
    <source>
        <strain evidence="2">CBS2887</strain>
    </source>
</reference>